<dbReference type="Proteomes" id="UP000252519">
    <property type="component" value="Unassembled WGS sequence"/>
</dbReference>
<feature type="region of interest" description="Disordered" evidence="1">
    <location>
        <begin position="77"/>
        <end position="109"/>
    </location>
</feature>
<reference evidence="4 5" key="1">
    <citation type="submission" date="2014-10" db="EMBL/GenBank/DDBJ databases">
        <title>Draft genome of the hookworm Ancylostoma caninum.</title>
        <authorList>
            <person name="Mitreva M."/>
        </authorList>
    </citation>
    <scope>NUCLEOTIDE SEQUENCE [LARGE SCALE GENOMIC DNA]</scope>
    <source>
        <strain evidence="4 5">Baltimore</strain>
    </source>
</reference>
<protein>
    <recommendedName>
        <fullName evidence="3">STIM1/2 EF-hand domain-containing protein</fullName>
    </recommendedName>
</protein>
<feature type="compositionally biased region" description="Basic and acidic residues" evidence="1">
    <location>
        <begin position="77"/>
        <end position="89"/>
    </location>
</feature>
<proteinExistence type="predicted"/>
<keyword evidence="2" id="KW-0732">Signal</keyword>
<accession>A0A368GAY6</accession>
<name>A0A368GAY6_ANCCA</name>
<keyword evidence="5" id="KW-1185">Reference proteome</keyword>
<feature type="signal peptide" evidence="2">
    <location>
        <begin position="1"/>
        <end position="39"/>
    </location>
</feature>
<evidence type="ECO:0000256" key="1">
    <source>
        <dbReference type="SAM" id="MobiDB-lite"/>
    </source>
</evidence>
<dbReference type="InterPro" id="IPR057835">
    <property type="entry name" value="EF-hand_STIM1/2"/>
</dbReference>
<dbReference type="Gene3D" id="1.10.238.180">
    <property type="match status" value="1"/>
</dbReference>
<organism evidence="4 5">
    <name type="scientific">Ancylostoma caninum</name>
    <name type="common">Dog hookworm</name>
    <dbReference type="NCBI Taxonomy" id="29170"/>
    <lineage>
        <taxon>Eukaryota</taxon>
        <taxon>Metazoa</taxon>
        <taxon>Ecdysozoa</taxon>
        <taxon>Nematoda</taxon>
        <taxon>Chromadorea</taxon>
        <taxon>Rhabditida</taxon>
        <taxon>Rhabditina</taxon>
        <taxon>Rhabditomorpha</taxon>
        <taxon>Strongyloidea</taxon>
        <taxon>Ancylostomatidae</taxon>
        <taxon>Ancylostomatinae</taxon>
        <taxon>Ancylostoma</taxon>
    </lineage>
</organism>
<evidence type="ECO:0000313" key="5">
    <source>
        <dbReference type="Proteomes" id="UP000252519"/>
    </source>
</evidence>
<comment type="caution">
    <text evidence="4">The sequence shown here is derived from an EMBL/GenBank/DDBJ whole genome shotgun (WGS) entry which is preliminary data.</text>
</comment>
<dbReference type="EMBL" id="JOJR01000233">
    <property type="protein sequence ID" value="RCN41532.1"/>
    <property type="molecule type" value="Genomic_DNA"/>
</dbReference>
<dbReference type="AlphaFoldDB" id="A0A368GAY6"/>
<sequence>MVPDGSSEILIIREQLGFCKMRLRLGMFVLFVLFACCSASGKHSGKATRNVVVTAEEEKIRDAAGYNAIAEIHREMDDDHSGSIDRKETTGSVLTCARDGRSGPTANGC</sequence>
<dbReference type="OrthoDB" id="9986177at2759"/>
<gene>
    <name evidence="4" type="ORF">ANCCAN_12520</name>
</gene>
<dbReference type="Pfam" id="PF25578">
    <property type="entry name" value="EF-hand_STIM1"/>
    <property type="match status" value="1"/>
</dbReference>
<feature type="domain" description="STIM1/2 EF-hand" evidence="3">
    <location>
        <begin position="60"/>
        <end position="90"/>
    </location>
</feature>
<feature type="chain" id="PRO_5016867791" description="STIM1/2 EF-hand domain-containing protein" evidence="2">
    <location>
        <begin position="40"/>
        <end position="109"/>
    </location>
</feature>
<evidence type="ECO:0000256" key="2">
    <source>
        <dbReference type="SAM" id="SignalP"/>
    </source>
</evidence>
<dbReference type="STRING" id="29170.A0A368GAY6"/>
<evidence type="ECO:0000259" key="3">
    <source>
        <dbReference type="Pfam" id="PF25578"/>
    </source>
</evidence>
<evidence type="ECO:0000313" key="4">
    <source>
        <dbReference type="EMBL" id="RCN41532.1"/>
    </source>
</evidence>